<evidence type="ECO:0000313" key="1">
    <source>
        <dbReference type="EMBL" id="MBJ6124827.1"/>
    </source>
</evidence>
<keyword evidence="2" id="KW-1185">Reference proteome</keyword>
<dbReference type="Proteomes" id="UP000620670">
    <property type="component" value="Unassembled WGS sequence"/>
</dbReference>
<dbReference type="EMBL" id="JAELXT010000003">
    <property type="protein sequence ID" value="MBJ6124827.1"/>
    <property type="molecule type" value="Genomic_DNA"/>
</dbReference>
<evidence type="ECO:0000313" key="2">
    <source>
        <dbReference type="Proteomes" id="UP000620670"/>
    </source>
</evidence>
<reference evidence="2" key="1">
    <citation type="submission" date="2020-12" db="EMBL/GenBank/DDBJ databases">
        <title>Hymenobacter sp.</title>
        <authorList>
            <person name="Kim M.K."/>
        </authorList>
    </citation>
    <scope>NUCLEOTIDE SEQUENCE [LARGE SCALE GENOMIC DNA]</scope>
    <source>
        <strain evidence="2">BT325</strain>
    </source>
</reference>
<dbReference type="RefSeq" id="WP_199047296.1">
    <property type="nucleotide sequence ID" value="NZ_JAELXT010000003.1"/>
</dbReference>
<gene>
    <name evidence="1" type="ORF">JAO75_05325</name>
</gene>
<comment type="caution">
    <text evidence="1">The sequence shown here is derived from an EMBL/GenBank/DDBJ whole genome shotgun (WGS) entry which is preliminary data.</text>
</comment>
<proteinExistence type="predicted"/>
<organism evidence="1 2">
    <name type="scientific">Microvirga splendida</name>
    <dbReference type="NCBI Taxonomy" id="2795727"/>
    <lineage>
        <taxon>Bacteria</taxon>
        <taxon>Pseudomonadati</taxon>
        <taxon>Pseudomonadota</taxon>
        <taxon>Alphaproteobacteria</taxon>
        <taxon>Hyphomicrobiales</taxon>
        <taxon>Methylobacteriaceae</taxon>
        <taxon>Microvirga</taxon>
    </lineage>
</organism>
<accession>A0ABS0XXP3</accession>
<name>A0ABS0XXP3_9HYPH</name>
<sequence length="114" mass="12969">MTGNLLSLTRTKIGMSPDEIEQHIIRAYVHLAWTPETAGSQTFTVLRFGMLEAWLTAIQEEHGLPDLPRVRLELYSHARHAVVDSCECTELDVNELARAVKLIARAWQRVHSLH</sequence>
<protein>
    <submittedName>
        <fullName evidence="1">Uncharacterized protein</fullName>
    </submittedName>
</protein>